<evidence type="ECO:0000313" key="3">
    <source>
        <dbReference type="Proteomes" id="UP001295684"/>
    </source>
</evidence>
<feature type="compositionally biased region" description="Polar residues" evidence="1">
    <location>
        <begin position="229"/>
        <end position="252"/>
    </location>
</feature>
<dbReference type="EMBL" id="CAMPGE010010044">
    <property type="protein sequence ID" value="CAI2368901.1"/>
    <property type="molecule type" value="Genomic_DNA"/>
</dbReference>
<protein>
    <submittedName>
        <fullName evidence="2">Uncharacterized protein</fullName>
    </submittedName>
</protein>
<keyword evidence="3" id="KW-1185">Reference proteome</keyword>
<dbReference type="AlphaFoldDB" id="A0AAD1UGE8"/>
<evidence type="ECO:0000256" key="1">
    <source>
        <dbReference type="SAM" id="MobiDB-lite"/>
    </source>
</evidence>
<organism evidence="2 3">
    <name type="scientific">Euplotes crassus</name>
    <dbReference type="NCBI Taxonomy" id="5936"/>
    <lineage>
        <taxon>Eukaryota</taxon>
        <taxon>Sar</taxon>
        <taxon>Alveolata</taxon>
        <taxon>Ciliophora</taxon>
        <taxon>Intramacronucleata</taxon>
        <taxon>Spirotrichea</taxon>
        <taxon>Hypotrichia</taxon>
        <taxon>Euplotida</taxon>
        <taxon>Euplotidae</taxon>
        <taxon>Moneuplotes</taxon>
    </lineage>
</organism>
<evidence type="ECO:0000313" key="2">
    <source>
        <dbReference type="EMBL" id="CAI2368901.1"/>
    </source>
</evidence>
<name>A0AAD1UGE8_EUPCR</name>
<accession>A0AAD1UGE8</accession>
<comment type="caution">
    <text evidence="2">The sequence shown here is derived from an EMBL/GenBank/DDBJ whole genome shotgun (WGS) entry which is preliminary data.</text>
</comment>
<feature type="compositionally biased region" description="Basic and acidic residues" evidence="1">
    <location>
        <begin position="207"/>
        <end position="226"/>
    </location>
</feature>
<dbReference type="Proteomes" id="UP001295684">
    <property type="component" value="Unassembled WGS sequence"/>
</dbReference>
<gene>
    <name evidence="2" type="ORF">ECRASSUSDP1_LOCUS10197</name>
</gene>
<feature type="region of interest" description="Disordered" evidence="1">
    <location>
        <begin position="207"/>
        <end position="278"/>
    </location>
</feature>
<sequence>MSDKPPRPNRINKFKNLVSKIKQKELEQKGIIAPSIEISSKNKKILQETIDLLQGDYFSSNDSCEYNSHGSITRKCLLSELHSEKKSRREKKALRRRKNTYDFFEDDKIDRKLRKELNIFKVKRSIRIISDAMLKFGLKKKERKQVQLRIFARDHMKSILTIQRAFKNFINKRKDKARYHIRFYYKKLFVQTLITDLKHVEVEFANKREEERQRREEELERERQEEPESFQNHSIADNNNDSNWSENHSPSFEFTAPLDTEPRSETNLSVVNEEEKKSVKEENKIDITTSSNEVVDDKMFGHIKGNLSSNADPNYLKSSEVSPYNFDPKALSMVNKEIKILKLHHDSKKSTYIFKEEDETINIPRFRGLTMKQVEQKFSCVGLDLLKNQKIEEEEIPQNEEPYLDQLKYHKQNLTPAQKVSKEYKMQNSQK</sequence>
<proteinExistence type="predicted"/>
<reference evidence="2" key="1">
    <citation type="submission" date="2023-07" db="EMBL/GenBank/DDBJ databases">
        <authorList>
            <consortium name="AG Swart"/>
            <person name="Singh M."/>
            <person name="Singh A."/>
            <person name="Seah K."/>
            <person name="Emmerich C."/>
        </authorList>
    </citation>
    <scope>NUCLEOTIDE SEQUENCE</scope>
    <source>
        <strain evidence="2">DP1</strain>
    </source>
</reference>